<accession>A0A2H0XWR4</accession>
<name>A0A2H0XWR4_UNCSA</name>
<comment type="caution">
    <text evidence="13">The sequence shown here is derived from an EMBL/GenBank/DDBJ whole genome shotgun (WGS) entry which is preliminary data.</text>
</comment>
<dbReference type="PANTHER" id="PTHR30487">
    <property type="entry name" value="TYPE 4 PREPILIN-LIKE PROTEINS LEADER PEPTIDE-PROCESSING ENZYME"/>
    <property type="match status" value="1"/>
</dbReference>
<feature type="transmembrane region" description="Helical" evidence="10">
    <location>
        <begin position="236"/>
        <end position="255"/>
    </location>
</feature>
<feature type="transmembrane region" description="Helical" evidence="10">
    <location>
        <begin position="6"/>
        <end position="24"/>
    </location>
</feature>
<dbReference type="GO" id="GO:0005886">
    <property type="term" value="C:plasma membrane"/>
    <property type="evidence" value="ECO:0007669"/>
    <property type="project" value="UniProtKB-SubCell"/>
</dbReference>
<dbReference type="InterPro" id="IPR050882">
    <property type="entry name" value="Prepilin_peptidase/N-MTase"/>
</dbReference>
<evidence type="ECO:0000313" key="14">
    <source>
        <dbReference type="Proteomes" id="UP000231343"/>
    </source>
</evidence>
<keyword evidence="9" id="KW-0378">Hydrolase</keyword>
<evidence type="ECO:0000256" key="7">
    <source>
        <dbReference type="ARBA" id="ARBA00023136"/>
    </source>
</evidence>
<dbReference type="GO" id="GO:0004190">
    <property type="term" value="F:aspartic-type endopeptidase activity"/>
    <property type="evidence" value="ECO:0007669"/>
    <property type="project" value="UniProtKB-EC"/>
</dbReference>
<dbReference type="Pfam" id="PF01478">
    <property type="entry name" value="Peptidase_A24"/>
    <property type="match status" value="1"/>
</dbReference>
<evidence type="ECO:0000256" key="10">
    <source>
        <dbReference type="SAM" id="Phobius"/>
    </source>
</evidence>
<evidence type="ECO:0000256" key="4">
    <source>
        <dbReference type="ARBA" id="ARBA00022519"/>
    </source>
</evidence>
<comment type="function">
    <text evidence="9">Plays an essential role in type IV pili and type II pseudopili formation by proteolytically removing the leader sequence from substrate proteins and subsequently monomethylating the alpha-amino group of the newly exposed N-terminal phenylalanine.</text>
</comment>
<keyword evidence="7 10" id="KW-0472">Membrane</keyword>
<sequence>MNFSLYLITFVFGTIVGSFFNVCISRLPAGASVIFPASHCPSCQQRLSPLDLVPVLSFFLLRGRCRYCQAKISARYPLVEMVTGFLFVGLVLAFPVDKAALSFVFNVIFVSFLILITFIDLEQQLIPDVLILTGFLAAASFYGLKFAWNLPRLDYGFLLWPLFGTVAGYGTMFLVRFIGGIFYKKEVLGEGDVFLAAMIGAFLGWQKVLLSLFLAYLIAAVIALVLLLLKKVNLQSLVPFGPALAVGALVMIFWGEQLISCYLRFIFY</sequence>
<dbReference type="InterPro" id="IPR014032">
    <property type="entry name" value="Peptidase_A24A_bac"/>
</dbReference>
<evidence type="ECO:0000259" key="12">
    <source>
        <dbReference type="Pfam" id="PF06750"/>
    </source>
</evidence>
<evidence type="ECO:0000256" key="3">
    <source>
        <dbReference type="ARBA" id="ARBA00022475"/>
    </source>
</evidence>
<dbReference type="Pfam" id="PF06750">
    <property type="entry name" value="A24_N_bact"/>
    <property type="match status" value="1"/>
</dbReference>
<evidence type="ECO:0000256" key="5">
    <source>
        <dbReference type="ARBA" id="ARBA00022692"/>
    </source>
</evidence>
<organism evidence="13 14">
    <name type="scientific">Candidatus Saganbacteria bacterium CG08_land_8_20_14_0_20_45_16</name>
    <dbReference type="NCBI Taxonomy" id="2014293"/>
    <lineage>
        <taxon>Bacteria</taxon>
        <taxon>Bacillati</taxon>
        <taxon>Saganbacteria</taxon>
    </lineage>
</organism>
<evidence type="ECO:0000256" key="1">
    <source>
        <dbReference type="ARBA" id="ARBA00004429"/>
    </source>
</evidence>
<evidence type="ECO:0000256" key="9">
    <source>
        <dbReference type="RuleBase" id="RU003794"/>
    </source>
</evidence>
<comment type="catalytic activity">
    <reaction evidence="9">
        <text>Typically cleaves a -Gly-|-Phe- bond to release an N-terminal, basic peptide of 5-8 residues from type IV prepilin, and then N-methylates the new N-terminal amino group, the methyl donor being S-adenosyl-L-methionine.</text>
        <dbReference type="EC" id="3.4.23.43"/>
    </reaction>
</comment>
<dbReference type="PANTHER" id="PTHR30487:SF0">
    <property type="entry name" value="PREPILIN LEADER PEPTIDASE_N-METHYLTRANSFERASE-RELATED"/>
    <property type="match status" value="1"/>
</dbReference>
<reference evidence="13 14" key="1">
    <citation type="submission" date="2017-09" db="EMBL/GenBank/DDBJ databases">
        <title>Depth-based differentiation of microbial function through sediment-hosted aquifers and enrichment of novel symbionts in the deep terrestrial subsurface.</title>
        <authorList>
            <person name="Probst A.J."/>
            <person name="Ladd B."/>
            <person name="Jarett J.K."/>
            <person name="Geller-Mcgrath D.E."/>
            <person name="Sieber C.M."/>
            <person name="Emerson J.B."/>
            <person name="Anantharaman K."/>
            <person name="Thomas B.C."/>
            <person name="Malmstrom R."/>
            <person name="Stieglmeier M."/>
            <person name="Klingl A."/>
            <person name="Woyke T."/>
            <person name="Ryan C.M."/>
            <person name="Banfield J.F."/>
        </authorList>
    </citation>
    <scope>NUCLEOTIDE SEQUENCE [LARGE SCALE GENOMIC DNA]</scope>
    <source>
        <strain evidence="13">CG08_land_8_20_14_0_20_45_16</strain>
    </source>
</reference>
<keyword evidence="9" id="KW-0645">Protease</keyword>
<evidence type="ECO:0000259" key="11">
    <source>
        <dbReference type="Pfam" id="PF01478"/>
    </source>
</evidence>
<comment type="similarity">
    <text evidence="2 8">Belongs to the peptidase A24 family.</text>
</comment>
<keyword evidence="9" id="KW-0808">Transferase</keyword>
<gene>
    <name evidence="13" type="ORF">COT42_05635</name>
</gene>
<feature type="transmembrane region" description="Helical" evidence="10">
    <location>
        <begin position="100"/>
        <end position="118"/>
    </location>
</feature>
<feature type="domain" description="Prepilin type IV endopeptidase peptidase" evidence="11">
    <location>
        <begin position="108"/>
        <end position="224"/>
    </location>
</feature>
<feature type="transmembrane region" description="Helical" evidence="10">
    <location>
        <begin position="125"/>
        <end position="143"/>
    </location>
</feature>
<dbReference type="GO" id="GO:0008168">
    <property type="term" value="F:methyltransferase activity"/>
    <property type="evidence" value="ECO:0007669"/>
    <property type="project" value="UniProtKB-KW"/>
</dbReference>
<dbReference type="EMBL" id="PEYM01000087">
    <property type="protein sequence ID" value="PIS29370.1"/>
    <property type="molecule type" value="Genomic_DNA"/>
</dbReference>
<dbReference type="InterPro" id="IPR010627">
    <property type="entry name" value="Prepilin_pept_A24_N"/>
</dbReference>
<dbReference type="EC" id="2.1.1.-" evidence="9"/>
<feature type="domain" description="Prepilin peptidase A24 N-terminal" evidence="12">
    <location>
        <begin position="11"/>
        <end position="94"/>
    </location>
</feature>
<dbReference type="Gene3D" id="1.20.120.1220">
    <property type="match status" value="1"/>
</dbReference>
<keyword evidence="5 9" id="KW-0812">Transmembrane</keyword>
<feature type="transmembrane region" description="Helical" evidence="10">
    <location>
        <begin position="76"/>
        <end position="94"/>
    </location>
</feature>
<dbReference type="GO" id="GO:0032259">
    <property type="term" value="P:methylation"/>
    <property type="evidence" value="ECO:0007669"/>
    <property type="project" value="UniProtKB-KW"/>
</dbReference>
<dbReference type="GO" id="GO:0006465">
    <property type="term" value="P:signal peptide processing"/>
    <property type="evidence" value="ECO:0007669"/>
    <property type="project" value="TreeGrafter"/>
</dbReference>
<keyword evidence="9" id="KW-0489">Methyltransferase</keyword>
<evidence type="ECO:0000256" key="2">
    <source>
        <dbReference type="ARBA" id="ARBA00005801"/>
    </source>
</evidence>
<evidence type="ECO:0000256" key="6">
    <source>
        <dbReference type="ARBA" id="ARBA00022989"/>
    </source>
</evidence>
<protein>
    <recommendedName>
        <fullName evidence="9">Prepilin leader peptidase/N-methyltransferase</fullName>
        <ecNumber evidence="9">2.1.1.-</ecNumber>
        <ecNumber evidence="9">3.4.23.43</ecNumber>
    </recommendedName>
</protein>
<dbReference type="InterPro" id="IPR000045">
    <property type="entry name" value="Prepilin_IV_endopep_pep"/>
</dbReference>
<dbReference type="Proteomes" id="UP000231343">
    <property type="component" value="Unassembled WGS sequence"/>
</dbReference>
<evidence type="ECO:0000313" key="13">
    <source>
        <dbReference type="EMBL" id="PIS29370.1"/>
    </source>
</evidence>
<feature type="transmembrane region" description="Helical" evidence="10">
    <location>
        <begin position="155"/>
        <end position="175"/>
    </location>
</feature>
<comment type="subcellular location">
    <subcellularLocation>
        <location evidence="1">Cell inner membrane</location>
        <topology evidence="1">Multi-pass membrane protein</topology>
    </subcellularLocation>
    <subcellularLocation>
        <location evidence="9">Cell membrane</location>
        <topology evidence="9">Multi-pass membrane protein</topology>
    </subcellularLocation>
</comment>
<evidence type="ECO:0000256" key="8">
    <source>
        <dbReference type="RuleBase" id="RU003793"/>
    </source>
</evidence>
<keyword evidence="9" id="KW-0511">Multifunctional enzyme</keyword>
<keyword evidence="4" id="KW-0997">Cell inner membrane</keyword>
<dbReference type="AlphaFoldDB" id="A0A2H0XWR4"/>
<feature type="transmembrane region" description="Helical" evidence="10">
    <location>
        <begin position="211"/>
        <end position="229"/>
    </location>
</feature>
<proteinExistence type="inferred from homology"/>
<dbReference type="PRINTS" id="PR00864">
    <property type="entry name" value="PREPILNPTASE"/>
</dbReference>
<dbReference type="EC" id="3.4.23.43" evidence="9"/>
<keyword evidence="6 10" id="KW-1133">Transmembrane helix</keyword>
<keyword evidence="3" id="KW-1003">Cell membrane</keyword>